<organism evidence="1 2">
    <name type="scientific">Paramecium primaurelia</name>
    <dbReference type="NCBI Taxonomy" id="5886"/>
    <lineage>
        <taxon>Eukaryota</taxon>
        <taxon>Sar</taxon>
        <taxon>Alveolata</taxon>
        <taxon>Ciliophora</taxon>
        <taxon>Intramacronucleata</taxon>
        <taxon>Oligohymenophorea</taxon>
        <taxon>Peniculida</taxon>
        <taxon>Parameciidae</taxon>
        <taxon>Paramecium</taxon>
    </lineage>
</organism>
<evidence type="ECO:0000313" key="2">
    <source>
        <dbReference type="Proteomes" id="UP000688137"/>
    </source>
</evidence>
<dbReference type="OMA" id="QHKFDKQ"/>
<keyword evidence="2" id="KW-1185">Reference proteome</keyword>
<name>A0A8S1LQA3_PARPR</name>
<proteinExistence type="predicted"/>
<dbReference type="Proteomes" id="UP000688137">
    <property type="component" value="Unassembled WGS sequence"/>
</dbReference>
<accession>A0A8S1LQA3</accession>
<gene>
    <name evidence="1" type="ORF">PPRIM_AZ9-3.1.T0430156</name>
</gene>
<dbReference type="EMBL" id="CAJJDM010000043">
    <property type="protein sequence ID" value="CAD8069019.1"/>
    <property type="molecule type" value="Genomic_DNA"/>
</dbReference>
<sequence>MNPQVFQHKFDKQKQRTLTLIQKLDKDQRQLEKIKQRNILRVERLMSLNQKDLNNLCNYSLTTDHKNETKFSFHNRKNTFQIKLESLEDYLAFKKIDINNQNRNYWARLAYRQTLQNSDRQYRNI</sequence>
<evidence type="ECO:0000313" key="1">
    <source>
        <dbReference type="EMBL" id="CAD8069019.1"/>
    </source>
</evidence>
<comment type="caution">
    <text evidence="1">The sequence shown here is derived from an EMBL/GenBank/DDBJ whole genome shotgun (WGS) entry which is preliminary data.</text>
</comment>
<protein>
    <submittedName>
        <fullName evidence="1">Uncharacterized protein</fullName>
    </submittedName>
</protein>
<dbReference type="AlphaFoldDB" id="A0A8S1LQA3"/>
<reference evidence="1" key="1">
    <citation type="submission" date="2021-01" db="EMBL/GenBank/DDBJ databases">
        <authorList>
            <consortium name="Genoscope - CEA"/>
            <person name="William W."/>
        </authorList>
    </citation>
    <scope>NUCLEOTIDE SEQUENCE</scope>
</reference>